<reference evidence="2 4" key="1">
    <citation type="journal article" date="2008" name="Science">
        <title>The Physcomitrella genome reveals evolutionary insights into the conquest of land by plants.</title>
        <authorList>
            <person name="Rensing S."/>
            <person name="Lang D."/>
            <person name="Zimmer A."/>
            <person name="Terry A."/>
            <person name="Salamov A."/>
            <person name="Shapiro H."/>
            <person name="Nishiyama T."/>
            <person name="Perroud P.-F."/>
            <person name="Lindquist E."/>
            <person name="Kamisugi Y."/>
            <person name="Tanahashi T."/>
            <person name="Sakakibara K."/>
            <person name="Fujita T."/>
            <person name="Oishi K."/>
            <person name="Shin-I T."/>
            <person name="Kuroki Y."/>
            <person name="Toyoda A."/>
            <person name="Suzuki Y."/>
            <person name="Hashimoto A."/>
            <person name="Yamaguchi K."/>
            <person name="Sugano A."/>
            <person name="Kohara Y."/>
            <person name="Fujiyama A."/>
            <person name="Anterola A."/>
            <person name="Aoki S."/>
            <person name="Ashton N."/>
            <person name="Barbazuk W.B."/>
            <person name="Barker E."/>
            <person name="Bennetzen J."/>
            <person name="Bezanilla M."/>
            <person name="Blankenship R."/>
            <person name="Cho S.H."/>
            <person name="Dutcher S."/>
            <person name="Estelle M."/>
            <person name="Fawcett J.A."/>
            <person name="Gundlach H."/>
            <person name="Hanada K."/>
            <person name="Heyl A."/>
            <person name="Hicks K.A."/>
            <person name="Hugh J."/>
            <person name="Lohr M."/>
            <person name="Mayer K."/>
            <person name="Melkozernov A."/>
            <person name="Murata T."/>
            <person name="Nelson D."/>
            <person name="Pils B."/>
            <person name="Prigge M."/>
            <person name="Reiss B."/>
            <person name="Renner T."/>
            <person name="Rombauts S."/>
            <person name="Rushton P."/>
            <person name="Sanderfoot A."/>
            <person name="Schween G."/>
            <person name="Shiu S.-H."/>
            <person name="Stueber K."/>
            <person name="Theodoulou F.L."/>
            <person name="Tu H."/>
            <person name="Van de Peer Y."/>
            <person name="Verrier P.J."/>
            <person name="Waters E."/>
            <person name="Wood A."/>
            <person name="Yang L."/>
            <person name="Cove D."/>
            <person name="Cuming A."/>
            <person name="Hasebe M."/>
            <person name="Lucas S."/>
            <person name="Mishler D.B."/>
            <person name="Reski R."/>
            <person name="Grigoriev I."/>
            <person name="Quatrano R.S."/>
            <person name="Boore J.L."/>
        </authorList>
    </citation>
    <scope>NUCLEOTIDE SEQUENCE [LARGE SCALE GENOMIC DNA]</scope>
    <source>
        <strain evidence="3 4">cv. Gransden 2004</strain>
    </source>
</reference>
<dbReference type="Proteomes" id="UP000006727">
    <property type="component" value="Chromosome 19"/>
</dbReference>
<keyword evidence="4" id="KW-1185">Reference proteome</keyword>
<reference evidence="2 4" key="2">
    <citation type="journal article" date="2018" name="Plant J.">
        <title>The Physcomitrella patens chromosome-scale assembly reveals moss genome structure and evolution.</title>
        <authorList>
            <person name="Lang D."/>
            <person name="Ullrich K.K."/>
            <person name="Murat F."/>
            <person name="Fuchs J."/>
            <person name="Jenkins J."/>
            <person name="Haas F.B."/>
            <person name="Piednoel M."/>
            <person name="Gundlach H."/>
            <person name="Van Bel M."/>
            <person name="Meyberg R."/>
            <person name="Vives C."/>
            <person name="Morata J."/>
            <person name="Symeonidi A."/>
            <person name="Hiss M."/>
            <person name="Muchero W."/>
            <person name="Kamisugi Y."/>
            <person name="Saleh O."/>
            <person name="Blanc G."/>
            <person name="Decker E.L."/>
            <person name="van Gessel N."/>
            <person name="Grimwood J."/>
            <person name="Hayes R.D."/>
            <person name="Graham S.W."/>
            <person name="Gunter L.E."/>
            <person name="McDaniel S.F."/>
            <person name="Hoernstein S.N.W."/>
            <person name="Larsson A."/>
            <person name="Li F.W."/>
            <person name="Perroud P.F."/>
            <person name="Phillips J."/>
            <person name="Ranjan P."/>
            <person name="Rokshar D.S."/>
            <person name="Rothfels C.J."/>
            <person name="Schneider L."/>
            <person name="Shu S."/>
            <person name="Stevenson D.W."/>
            <person name="Thummler F."/>
            <person name="Tillich M."/>
            <person name="Villarreal Aguilar J.C."/>
            <person name="Widiez T."/>
            <person name="Wong G.K."/>
            <person name="Wymore A."/>
            <person name="Zhang Y."/>
            <person name="Zimmer A.D."/>
            <person name="Quatrano R.S."/>
            <person name="Mayer K.F.X."/>
            <person name="Goodstein D."/>
            <person name="Casacuberta J.M."/>
            <person name="Vandepoele K."/>
            <person name="Reski R."/>
            <person name="Cuming A.C."/>
            <person name="Tuskan G.A."/>
            <person name="Maumus F."/>
            <person name="Salse J."/>
            <person name="Schmutz J."/>
            <person name="Rensing S.A."/>
        </authorList>
    </citation>
    <scope>NUCLEOTIDE SEQUENCE [LARGE SCALE GENOMIC DNA]</scope>
    <source>
        <strain evidence="3 4">cv. Gransden 2004</strain>
    </source>
</reference>
<proteinExistence type="predicted"/>
<evidence type="ECO:0000313" key="2">
    <source>
        <dbReference type="EMBL" id="PNR34224.1"/>
    </source>
</evidence>
<evidence type="ECO:0000256" key="1">
    <source>
        <dbReference type="SAM" id="MobiDB-lite"/>
    </source>
</evidence>
<organism evidence="2">
    <name type="scientific">Physcomitrium patens</name>
    <name type="common">Spreading-leaved earth moss</name>
    <name type="synonym">Physcomitrella patens</name>
    <dbReference type="NCBI Taxonomy" id="3218"/>
    <lineage>
        <taxon>Eukaryota</taxon>
        <taxon>Viridiplantae</taxon>
        <taxon>Streptophyta</taxon>
        <taxon>Embryophyta</taxon>
        <taxon>Bryophyta</taxon>
        <taxon>Bryophytina</taxon>
        <taxon>Bryopsida</taxon>
        <taxon>Funariidae</taxon>
        <taxon>Funariales</taxon>
        <taxon>Funariaceae</taxon>
        <taxon>Physcomitrium</taxon>
    </lineage>
</organism>
<protein>
    <submittedName>
        <fullName evidence="2 3">Uncharacterized protein</fullName>
    </submittedName>
</protein>
<accession>A0A2K1IY73</accession>
<reference evidence="3" key="3">
    <citation type="submission" date="2020-12" db="UniProtKB">
        <authorList>
            <consortium name="EnsemblPlants"/>
        </authorList>
    </citation>
    <scope>IDENTIFICATION</scope>
</reference>
<sequence>MPAPQNLSGYLSKANLDGVRFGTFPNPPTTPPPPPPRASSCLVKPAPTTPLSHIKAALFFTPCLPFLSFFSPPLA</sequence>
<evidence type="ECO:0000313" key="3">
    <source>
        <dbReference type="EnsemblPlants" id="PAC:32938973.CDS.1"/>
    </source>
</evidence>
<feature type="region of interest" description="Disordered" evidence="1">
    <location>
        <begin position="18"/>
        <end position="39"/>
    </location>
</feature>
<dbReference type="AlphaFoldDB" id="A0A2K1IY73"/>
<dbReference type="EnsemblPlants" id="Pp3c19_12544V3.1">
    <property type="protein sequence ID" value="PAC:32938973.CDS.1"/>
    <property type="gene ID" value="Pp3c19_12544"/>
</dbReference>
<dbReference type="InParanoid" id="A0A2K1IY73"/>
<gene>
    <name evidence="2" type="ORF">PHYPA_024041</name>
</gene>
<dbReference type="EMBL" id="ABEU02000019">
    <property type="protein sequence ID" value="PNR34224.1"/>
    <property type="molecule type" value="Genomic_DNA"/>
</dbReference>
<dbReference type="Gramene" id="Pp3c19_12544V3.1">
    <property type="protein sequence ID" value="PAC:32938973.CDS.1"/>
    <property type="gene ID" value="Pp3c19_12544"/>
</dbReference>
<name>A0A2K1IY73_PHYPA</name>
<feature type="compositionally biased region" description="Pro residues" evidence="1">
    <location>
        <begin position="25"/>
        <end position="37"/>
    </location>
</feature>
<evidence type="ECO:0000313" key="4">
    <source>
        <dbReference type="Proteomes" id="UP000006727"/>
    </source>
</evidence>